<protein>
    <submittedName>
        <fullName evidence="2">Uncharacterized protein</fullName>
    </submittedName>
</protein>
<comment type="caution">
    <text evidence="2">The sequence shown here is derived from an EMBL/GenBank/DDBJ whole genome shotgun (WGS) entry which is preliminary data.</text>
</comment>
<dbReference type="AlphaFoldDB" id="A0AA88D8A0"/>
<feature type="region of interest" description="Disordered" evidence="1">
    <location>
        <begin position="142"/>
        <end position="190"/>
    </location>
</feature>
<dbReference type="EMBL" id="BTGU01000020">
    <property type="protein sequence ID" value="GMN45357.1"/>
    <property type="molecule type" value="Genomic_DNA"/>
</dbReference>
<feature type="compositionally biased region" description="Basic and acidic residues" evidence="1">
    <location>
        <begin position="161"/>
        <end position="174"/>
    </location>
</feature>
<accession>A0AA88D8A0</accession>
<proteinExistence type="predicted"/>
<sequence length="202" mass="22654">MNNLCKRLRYYTWVTEFEPEEEYTVDEGGSGHESTQHLPPAVPKPGVRCTDPAGAQVPRLESNISPSGRNPRNEIREFGILKSRQLSGDANNQHFGFNLREEMETLLGVISRANNLGILKVLQTAGAQGIEYIRFQYPKNPDLASTEEKDRKHMGKRKDRRMSNREAPDGRGGREMTSGGEQSCEDSLPSTGCTVNQVWFTV</sequence>
<gene>
    <name evidence="2" type="ORF">TIFTF001_014547</name>
</gene>
<organism evidence="2 3">
    <name type="scientific">Ficus carica</name>
    <name type="common">Common fig</name>
    <dbReference type="NCBI Taxonomy" id="3494"/>
    <lineage>
        <taxon>Eukaryota</taxon>
        <taxon>Viridiplantae</taxon>
        <taxon>Streptophyta</taxon>
        <taxon>Embryophyta</taxon>
        <taxon>Tracheophyta</taxon>
        <taxon>Spermatophyta</taxon>
        <taxon>Magnoliopsida</taxon>
        <taxon>eudicotyledons</taxon>
        <taxon>Gunneridae</taxon>
        <taxon>Pentapetalae</taxon>
        <taxon>rosids</taxon>
        <taxon>fabids</taxon>
        <taxon>Rosales</taxon>
        <taxon>Moraceae</taxon>
        <taxon>Ficeae</taxon>
        <taxon>Ficus</taxon>
    </lineage>
</organism>
<name>A0AA88D8A0_FICCA</name>
<reference evidence="2" key="1">
    <citation type="submission" date="2023-07" db="EMBL/GenBank/DDBJ databases">
        <title>draft genome sequence of fig (Ficus carica).</title>
        <authorList>
            <person name="Takahashi T."/>
            <person name="Nishimura K."/>
        </authorList>
    </citation>
    <scope>NUCLEOTIDE SEQUENCE</scope>
</reference>
<dbReference type="Proteomes" id="UP001187192">
    <property type="component" value="Unassembled WGS sequence"/>
</dbReference>
<keyword evidence="3" id="KW-1185">Reference proteome</keyword>
<evidence type="ECO:0000313" key="3">
    <source>
        <dbReference type="Proteomes" id="UP001187192"/>
    </source>
</evidence>
<feature type="region of interest" description="Disordered" evidence="1">
    <location>
        <begin position="24"/>
        <end position="46"/>
    </location>
</feature>
<evidence type="ECO:0000256" key="1">
    <source>
        <dbReference type="SAM" id="MobiDB-lite"/>
    </source>
</evidence>
<evidence type="ECO:0000313" key="2">
    <source>
        <dbReference type="EMBL" id="GMN45357.1"/>
    </source>
</evidence>